<protein>
    <submittedName>
        <fullName evidence="4">RNA binding (RRM/RBD/RNP motifs) family protein</fullName>
    </submittedName>
</protein>
<dbReference type="SUPFAM" id="SSF54928">
    <property type="entry name" value="RNA-binding domain, RBD"/>
    <property type="match status" value="1"/>
</dbReference>
<dbReference type="Proteomes" id="UP000007305">
    <property type="component" value="Chromosome 2"/>
</dbReference>
<dbReference type="GO" id="GO:0008143">
    <property type="term" value="F:poly(A) binding"/>
    <property type="evidence" value="ECO:0000318"/>
    <property type="project" value="GO_Central"/>
</dbReference>
<keyword evidence="1" id="KW-0694">RNA-binding</keyword>
<evidence type="ECO:0007829" key="7">
    <source>
        <dbReference type="PeptideAtlas" id="A0A1D6E8L0"/>
    </source>
</evidence>
<feature type="region of interest" description="Disordered" evidence="2">
    <location>
        <begin position="719"/>
        <end position="765"/>
    </location>
</feature>
<feature type="compositionally biased region" description="Polar residues" evidence="2">
    <location>
        <begin position="719"/>
        <end position="729"/>
    </location>
</feature>
<feature type="region of interest" description="Disordered" evidence="2">
    <location>
        <begin position="175"/>
        <end position="223"/>
    </location>
</feature>
<reference evidence="5" key="2">
    <citation type="submission" date="2019-07" db="EMBL/GenBank/DDBJ databases">
        <authorList>
            <person name="Seetharam A."/>
            <person name="Woodhouse M."/>
            <person name="Cannon E."/>
        </authorList>
    </citation>
    <scope>NUCLEOTIDE SEQUENCE [LARGE SCALE GENOMIC DNA]</scope>
    <source>
        <strain evidence="5">cv. B73</strain>
    </source>
</reference>
<dbReference type="EMBL" id="CM007648">
    <property type="protein sequence ID" value="ONM16770.1"/>
    <property type="molecule type" value="Genomic_DNA"/>
</dbReference>
<dbReference type="RefSeq" id="XP_008669283.1">
    <property type="nucleotide sequence ID" value="XM_008671061.3"/>
</dbReference>
<dbReference type="PROSITE" id="PS50102">
    <property type="entry name" value="RRM"/>
    <property type="match status" value="1"/>
</dbReference>
<dbReference type="FunFam" id="3.30.70.330:FF:000616">
    <property type="entry name" value="RNA binding (RRM/RBD/RNP motifs) family protein"/>
    <property type="match status" value="1"/>
</dbReference>
<accession>A0A1D6E8L0</accession>
<organism evidence="4">
    <name type="scientific">Zea mays</name>
    <name type="common">Maize</name>
    <dbReference type="NCBI Taxonomy" id="4577"/>
    <lineage>
        <taxon>Eukaryota</taxon>
        <taxon>Viridiplantae</taxon>
        <taxon>Streptophyta</taxon>
        <taxon>Embryophyta</taxon>
        <taxon>Tracheophyta</taxon>
        <taxon>Spermatophyta</taxon>
        <taxon>Magnoliopsida</taxon>
        <taxon>Liliopsida</taxon>
        <taxon>Poales</taxon>
        <taxon>Poaceae</taxon>
        <taxon>PACMAD clade</taxon>
        <taxon>Panicoideae</taxon>
        <taxon>Andropogonodae</taxon>
        <taxon>Andropogoneae</taxon>
        <taxon>Tripsacinae</taxon>
        <taxon>Zea</taxon>
    </lineage>
</organism>
<dbReference type="Gene3D" id="1.20.1390.10">
    <property type="entry name" value="PWI domain"/>
    <property type="match status" value="1"/>
</dbReference>
<dbReference type="GO" id="GO:0005634">
    <property type="term" value="C:nucleus"/>
    <property type="evidence" value="ECO:0000318"/>
    <property type="project" value="GO_Central"/>
</dbReference>
<proteinExistence type="evidence at protein level"/>
<dbReference type="Gene3D" id="3.30.70.330">
    <property type="match status" value="1"/>
</dbReference>
<dbReference type="AlphaFoldDB" id="A0A1D6E8L0"/>
<dbReference type="Pfam" id="PF01480">
    <property type="entry name" value="PWI"/>
    <property type="match status" value="1"/>
</dbReference>
<dbReference type="InterPro" id="IPR000504">
    <property type="entry name" value="RRM_dom"/>
</dbReference>
<feature type="region of interest" description="Disordered" evidence="2">
    <location>
        <begin position="95"/>
        <end position="131"/>
    </location>
</feature>
<evidence type="ECO:0000313" key="6">
    <source>
        <dbReference type="Proteomes" id="UP000007305"/>
    </source>
</evidence>
<dbReference type="EMBL" id="CM007648">
    <property type="protein sequence ID" value="ONM16758.1"/>
    <property type="molecule type" value="Genomic_DNA"/>
</dbReference>
<dbReference type="InterPro" id="IPR035979">
    <property type="entry name" value="RBD_domain_sf"/>
</dbReference>
<dbReference type="GO" id="GO:0043488">
    <property type="term" value="P:regulation of mRNA stability"/>
    <property type="evidence" value="ECO:0000318"/>
    <property type="project" value="GO_Central"/>
</dbReference>
<gene>
    <name evidence="5" type="primary">LOC103646328</name>
    <name evidence="4" type="ORF">ZEAMMB73_Zm00001d003329</name>
</gene>
<sequence length="765" mass="83330">MDGGEDRTFKANFTSEGVTMLQDRVKEKLSELMGDYSDDTLAEYVVVLLRNGRHKDEAAKELHVFLGDDNDAFVSWLWDHLSSNLHLYVQPKAASSKDDTRSSHNAARGLPVHSVISSTQVNHEPEAETQKTVITHKKKDWGHRKRDWGTIGRGQSETVPLRSVVDNVSLAKEKDLHESHADEKAFHKSHSVRRTRSPDMHNHRKRSREADVRSTKSATHPVNGAPRRLLQFAVRDAVRTVPPVTSGSESASKRLCSVVSTLASDSTLDITHIRLQKTNSDLRIPVATAALRAAAEAAEDALKDSFCGSVFSRLGRMPTINSSEQSPDRRSQDLEGKEYENIDNIQAENQVEFYGRNQHGGSDVYMRDRRTEEATGSLSNIDEYGHNSSVRYNGLGSLRSALPASGGKESLVLGYVRGASEVRSGRLIAQGPPAGSGPRSSEKILNVSGNTKTQKLRTHVTRDALAFDPQVPMEKVSGARKSIGQGPHAGSGPRPSERILNVSGNTNTQKLPTHVTRDDLAFDPQVPMEKVADARKSHVKIAHANDMSMTTDKSKDLIQSSSMLEAQKATSGAAGSNTTGQPEGGSDSRTVFVSNVHFGATKDALSRHFNKFGAILKTHIVTDGVTGQSTGSAYIEFLHKESAEQALTLNGASFMLRILKVVRKNSTEATRSPGLLRVSRGSPFASRLIRTAYPRPTFPGAIRGRLPLRGVAQSLQWKRSATDSSNAVKPSQAAPSAPGNQLVTPTPRSFTYTRTEPKPNDGAMA</sequence>
<dbReference type="PANTHER" id="PTHR14738">
    <property type="entry name" value="ZINC FINGER CCCH DOMAIN-CONTAINING PROTEIN 14"/>
    <property type="match status" value="1"/>
</dbReference>
<feature type="compositionally biased region" description="Basic and acidic residues" evidence="2">
    <location>
        <begin position="175"/>
        <end position="186"/>
    </location>
</feature>
<feature type="compositionally biased region" description="Polar residues" evidence="2">
    <location>
        <begin position="738"/>
        <end position="754"/>
    </location>
</feature>
<dbReference type="ExpressionAtlas" id="A0A1D6E8L0">
    <property type="expression patterns" value="baseline and differential"/>
</dbReference>
<dbReference type="PANTHER" id="PTHR14738:SF36">
    <property type="entry name" value="RNA BINDING (RRM_RBD_RNP MOTIFS) FAMILY PROTEIN"/>
    <property type="match status" value="1"/>
</dbReference>
<dbReference type="EnsemblPlants" id="Zm00001eb079940_T001">
    <property type="protein sequence ID" value="Zm00001eb079940_P001"/>
    <property type="gene ID" value="Zm00001eb079940"/>
</dbReference>
<dbReference type="InterPro" id="IPR002483">
    <property type="entry name" value="PWI_dom"/>
</dbReference>
<evidence type="ECO:0000256" key="2">
    <source>
        <dbReference type="SAM" id="MobiDB-lite"/>
    </source>
</evidence>
<feature type="domain" description="RRM" evidence="3">
    <location>
        <begin position="589"/>
        <end position="666"/>
    </location>
</feature>
<dbReference type="GeneID" id="103646328"/>
<dbReference type="InterPro" id="IPR040366">
    <property type="entry name" value="Nab2/ZC3H14"/>
</dbReference>
<reference evidence="5" key="3">
    <citation type="submission" date="2021-05" db="UniProtKB">
        <authorList>
            <consortium name="EnsemblPlants"/>
        </authorList>
    </citation>
    <scope>IDENTIFICATION</scope>
    <source>
        <strain evidence="5">cv. B73</strain>
    </source>
</reference>
<evidence type="ECO:0000313" key="5">
    <source>
        <dbReference type="EnsemblPlants" id="Zm00001eb079940_P001"/>
    </source>
</evidence>
<dbReference type="InterPro" id="IPR012677">
    <property type="entry name" value="Nucleotide-bd_a/b_plait_sf"/>
</dbReference>
<keyword evidence="6" id="KW-1185">Reference proteome</keyword>
<feature type="region of interest" description="Disordered" evidence="2">
    <location>
        <begin position="563"/>
        <end position="588"/>
    </location>
</feature>
<reference evidence="4 6" key="1">
    <citation type="submission" date="2015-12" db="EMBL/GenBank/DDBJ databases">
        <title>Update maize B73 reference genome by single molecule sequencing technologies.</title>
        <authorList>
            <consortium name="Maize Genome Sequencing Project"/>
            <person name="Ware D."/>
        </authorList>
    </citation>
    <scope>NUCLEOTIDE SEQUENCE [LARGE SCALE GENOMIC DNA]</scope>
    <source>
        <strain evidence="6">cv. B73</strain>
        <tissue evidence="4">Seedling</tissue>
    </source>
</reference>
<dbReference type="GO" id="GO:0005737">
    <property type="term" value="C:cytoplasm"/>
    <property type="evidence" value="ECO:0000318"/>
    <property type="project" value="GO_Central"/>
</dbReference>
<dbReference type="SMART" id="SM00360">
    <property type="entry name" value="RRM"/>
    <property type="match status" value="1"/>
</dbReference>
<evidence type="ECO:0000259" key="3">
    <source>
        <dbReference type="PROSITE" id="PS50102"/>
    </source>
</evidence>
<dbReference type="Gramene" id="Zm00001eb079940_T001">
    <property type="protein sequence ID" value="Zm00001eb079940_P001"/>
    <property type="gene ID" value="Zm00001eb079940"/>
</dbReference>
<dbReference type="OrthoDB" id="4726at2759"/>
<feature type="compositionally biased region" description="Polar residues" evidence="2">
    <location>
        <begin position="502"/>
        <end position="511"/>
    </location>
</feature>
<dbReference type="FunFam" id="1.20.1390.10:FF:000005">
    <property type="entry name" value="RNA binding (RRM/RBD/RNP motifs) family protein"/>
    <property type="match status" value="1"/>
</dbReference>
<name>A0A1D6E8L0_MAIZE</name>
<evidence type="ECO:0000256" key="1">
    <source>
        <dbReference type="PROSITE-ProRule" id="PRU00176"/>
    </source>
</evidence>
<evidence type="ECO:0000313" key="4">
    <source>
        <dbReference type="EMBL" id="ONM16758.1"/>
    </source>
</evidence>
<keyword evidence="7" id="KW-1267">Proteomics identification</keyword>
<feature type="region of interest" description="Disordered" evidence="2">
    <location>
        <begin position="475"/>
        <end position="511"/>
    </location>
</feature>
<dbReference type="Pfam" id="PF00076">
    <property type="entry name" value="RRM_1"/>
    <property type="match status" value="1"/>
</dbReference>